<keyword evidence="2" id="KW-0813">Transport</keyword>
<evidence type="ECO:0000313" key="8">
    <source>
        <dbReference type="EMBL" id="KAL1582953.1"/>
    </source>
</evidence>
<dbReference type="EMBL" id="JAAQHG020000041">
    <property type="protein sequence ID" value="KAL1582953.1"/>
    <property type="molecule type" value="Genomic_DNA"/>
</dbReference>
<keyword evidence="4" id="KW-0175">Coiled coil</keyword>
<sequence>MANSSDSASLVSHQSAVPLTRQTTSQTVRGAQVFSLDTFSSKDFIVKDFVEALSDSAAPARRSLGPPGASANAQSGQAFDPKPLIRTFEHALTRLKTLSEDLEERENELSGSVRRAEGQHNSNIKSRERELQRTIESFHQLERKLDGDGDIGGNAAVRIGERLEELDKQRQRAQDAKFVLQCWIEVSERGDLSSLEDVRRMGAGEGKVRCAHIARQLLKISQRLDPDLDSGDAGHTNGVRFTETNGADDSEPSGRSTNAQKTREIIEKFLEMLEKDLLRSFDDFYRRQNFDGMLECAVALRDFGEGNSVISLFVNQHQFFIDRSQLVTEELATDNETWDRLADPDVEPPGIEPGLQSLIDEVKVVVQEESFIIKRAFPYYDEVLARFLQRVFQQSIQQRLEMVLNKADSISSLAFLRSLQASKSYISALVEDLKAHGLTEHPEPVNSVTAAVLDQQLDELFVPYFTGSSYLEREKHNLGELFEGLLFKFTLYHSRRRKLNVQSSTYLGALSARSKGLISNAREAYSERLDAGETPTSQKNIMLRIAGLRDDSKQASPTGNAEADVTDEDGQLSLPNTKRMLKWLAEAVGRGLELASSGNDTPKEVRELLHLLIANMGEVYLETALDAANETAYAAEQNSKTEPDTTYITDLRTAVSILHLMLTTIKMLLLPLAATNLTIRRDLEKRTSAFTDRMESKIDSVLQRTIDSSLAWTARLLNGQKKTDYRPRDDANLQLDQLQTPTCRDISTFLHRLHSRAAAALSGKVLESFSLELAIGLRGLLLNHFKAFTVSQTGALAVSKDIAKYCELLRGWELQASFKPSLDVLEEIANIFVIGPEALRDRMRNVGGAAGLLPGVERADLRGYVLKREDSGSVGVQAVLNNL</sequence>
<gene>
    <name evidence="8" type="ORF">WHR41_08230</name>
</gene>
<dbReference type="Pfam" id="PF20667">
    <property type="entry name" value="Sec10_N"/>
    <property type="match status" value="1"/>
</dbReference>
<dbReference type="PANTHER" id="PTHR12100">
    <property type="entry name" value="SEC10"/>
    <property type="match status" value="1"/>
</dbReference>
<feature type="region of interest" description="Disordered" evidence="5">
    <location>
        <begin position="226"/>
        <end position="261"/>
    </location>
</feature>
<evidence type="ECO:0000256" key="3">
    <source>
        <dbReference type="ARBA" id="ARBA00022483"/>
    </source>
</evidence>
<feature type="region of interest" description="Disordered" evidence="5">
    <location>
        <begin position="107"/>
        <end position="128"/>
    </location>
</feature>
<dbReference type="GO" id="GO:0006887">
    <property type="term" value="P:exocytosis"/>
    <property type="evidence" value="ECO:0007669"/>
    <property type="project" value="UniProtKB-KW"/>
</dbReference>
<evidence type="ECO:0000256" key="4">
    <source>
        <dbReference type="ARBA" id="ARBA00023054"/>
    </source>
</evidence>
<evidence type="ECO:0000259" key="6">
    <source>
        <dbReference type="Pfam" id="PF07393"/>
    </source>
</evidence>
<comment type="caution">
    <text evidence="8">The sequence shown here is derived from an EMBL/GenBank/DDBJ whole genome shotgun (WGS) entry which is preliminary data.</text>
</comment>
<dbReference type="InterPro" id="IPR048625">
    <property type="entry name" value="Sec10_N"/>
</dbReference>
<dbReference type="InterPro" id="IPR048627">
    <property type="entry name" value="Sec10_HB"/>
</dbReference>
<accession>A0AB34KCV5</accession>
<comment type="similarity">
    <text evidence="1">Belongs to the SEC10 family.</text>
</comment>
<evidence type="ECO:0000256" key="2">
    <source>
        <dbReference type="ARBA" id="ARBA00022448"/>
    </source>
</evidence>
<dbReference type="AlphaFoldDB" id="A0AB34KCV5"/>
<organism evidence="8 9">
    <name type="scientific">Cladosporium halotolerans</name>
    <dbReference type="NCBI Taxonomy" id="1052096"/>
    <lineage>
        <taxon>Eukaryota</taxon>
        <taxon>Fungi</taxon>
        <taxon>Dikarya</taxon>
        <taxon>Ascomycota</taxon>
        <taxon>Pezizomycotina</taxon>
        <taxon>Dothideomycetes</taxon>
        <taxon>Dothideomycetidae</taxon>
        <taxon>Cladosporiales</taxon>
        <taxon>Cladosporiaceae</taxon>
        <taxon>Cladosporium</taxon>
    </lineage>
</organism>
<dbReference type="Pfam" id="PF07393">
    <property type="entry name" value="Sec10_HB"/>
    <property type="match status" value="1"/>
</dbReference>
<evidence type="ECO:0000256" key="1">
    <source>
        <dbReference type="ARBA" id="ARBA00006572"/>
    </source>
</evidence>
<protein>
    <recommendedName>
        <fullName evidence="10">Exocyst complex component Sec10</fullName>
    </recommendedName>
</protein>
<keyword evidence="3" id="KW-0268">Exocytosis</keyword>
<evidence type="ECO:0000259" key="7">
    <source>
        <dbReference type="Pfam" id="PF20667"/>
    </source>
</evidence>
<evidence type="ECO:0000256" key="5">
    <source>
        <dbReference type="SAM" id="MobiDB-lite"/>
    </source>
</evidence>
<evidence type="ECO:0008006" key="10">
    <source>
        <dbReference type="Google" id="ProtNLM"/>
    </source>
</evidence>
<feature type="domain" description="Exocyst complex component Sec10 N-terminal" evidence="7">
    <location>
        <begin position="81"/>
        <end position="198"/>
    </location>
</feature>
<dbReference type="GeneID" id="96009672"/>
<dbReference type="GO" id="GO:0000145">
    <property type="term" value="C:exocyst"/>
    <property type="evidence" value="ECO:0007669"/>
    <property type="project" value="TreeGrafter"/>
</dbReference>
<feature type="domain" description="Exocyst complex component Sec10-like alpha-helical bundle" evidence="6">
    <location>
        <begin position="209"/>
        <end position="877"/>
    </location>
</feature>
<feature type="region of interest" description="Disordered" evidence="5">
    <location>
        <begin position="550"/>
        <end position="571"/>
    </location>
</feature>
<evidence type="ECO:0000313" key="9">
    <source>
        <dbReference type="Proteomes" id="UP000803884"/>
    </source>
</evidence>
<dbReference type="RefSeq" id="XP_069226060.1">
    <property type="nucleotide sequence ID" value="XM_069376834.1"/>
</dbReference>
<feature type="region of interest" description="Disordered" evidence="5">
    <location>
        <begin position="59"/>
        <end position="80"/>
    </location>
</feature>
<dbReference type="Proteomes" id="UP000803884">
    <property type="component" value="Unassembled WGS sequence"/>
</dbReference>
<proteinExistence type="inferred from homology"/>
<keyword evidence="9" id="KW-1185">Reference proteome</keyword>
<name>A0AB34KCV5_9PEZI</name>
<reference evidence="8 9" key="1">
    <citation type="journal article" date="2020" name="Microbiol. Resour. Announc.">
        <title>Draft Genome Sequence of a Cladosporium Species Isolated from the Mesophotic Ascidian Didemnum maculosum.</title>
        <authorList>
            <person name="Gioti A."/>
            <person name="Siaperas R."/>
            <person name="Nikolaivits E."/>
            <person name="Le Goff G."/>
            <person name="Ouazzani J."/>
            <person name="Kotoulas G."/>
            <person name="Topakas E."/>
        </authorList>
    </citation>
    <scope>NUCLEOTIDE SEQUENCE [LARGE SCALE GENOMIC DNA]</scope>
    <source>
        <strain evidence="8 9">TM138-S3</strain>
    </source>
</reference>
<dbReference type="PANTHER" id="PTHR12100:SF0">
    <property type="entry name" value="EXOCYST COMPLEX COMPONENT 5"/>
    <property type="match status" value="1"/>
</dbReference>
<dbReference type="InterPro" id="IPR009976">
    <property type="entry name" value="Sec10-like"/>
</dbReference>
<dbReference type="GO" id="GO:0006893">
    <property type="term" value="P:Golgi to plasma membrane transport"/>
    <property type="evidence" value="ECO:0007669"/>
    <property type="project" value="TreeGrafter"/>
</dbReference>